<keyword evidence="6" id="KW-0732">Signal</keyword>
<keyword evidence="3" id="KW-0064">Aspartyl protease</keyword>
<evidence type="ECO:0000256" key="2">
    <source>
        <dbReference type="ARBA" id="ARBA00022670"/>
    </source>
</evidence>
<evidence type="ECO:0000256" key="1">
    <source>
        <dbReference type="ARBA" id="ARBA00007447"/>
    </source>
</evidence>
<dbReference type="PROSITE" id="PS51767">
    <property type="entry name" value="PEPTIDASE_A1"/>
    <property type="match status" value="1"/>
</dbReference>
<dbReference type="PANTHER" id="PTHR47967">
    <property type="entry name" value="OS07G0603500 PROTEIN-RELATED"/>
    <property type="match status" value="1"/>
</dbReference>
<keyword evidence="4" id="KW-0378">Hydrolase</keyword>
<feature type="signal peptide" evidence="6">
    <location>
        <begin position="1"/>
        <end position="22"/>
    </location>
</feature>
<dbReference type="InterPro" id="IPR021109">
    <property type="entry name" value="Peptidase_aspartic_dom_sf"/>
</dbReference>
<dbReference type="GO" id="GO:0004190">
    <property type="term" value="F:aspartic-type endopeptidase activity"/>
    <property type="evidence" value="ECO:0007669"/>
    <property type="project" value="UniProtKB-KW"/>
</dbReference>
<evidence type="ECO:0000256" key="6">
    <source>
        <dbReference type="SAM" id="SignalP"/>
    </source>
</evidence>
<name>A0A0C9S1C9_9CONI</name>
<reference evidence="8" key="1">
    <citation type="submission" date="2015-02" db="EMBL/GenBank/DDBJ databases">
        <title>A transcriptome of Wollemia nobilis - a relic of Gondwana.</title>
        <authorList>
            <person name="Chia J.Y."/>
            <person name="Leong Y.S."/>
            <person name="Abdul Karim S."/>
            <person name="Wan Azmi N."/>
            <person name="Hercus R."/>
            <person name="Croft L."/>
        </authorList>
    </citation>
    <scope>NUCLEOTIDE SEQUENCE</scope>
    <source>
        <strain evidence="8">MaeBrown</strain>
        <tissue evidence="8">Leaf</tissue>
    </source>
</reference>
<dbReference type="SUPFAM" id="SSF50630">
    <property type="entry name" value="Acid proteases"/>
    <property type="match status" value="1"/>
</dbReference>
<organism evidence="8">
    <name type="scientific">Wollemia nobilis</name>
    <dbReference type="NCBI Taxonomy" id="56998"/>
    <lineage>
        <taxon>Eukaryota</taxon>
        <taxon>Viridiplantae</taxon>
        <taxon>Streptophyta</taxon>
        <taxon>Embryophyta</taxon>
        <taxon>Tracheophyta</taxon>
        <taxon>Spermatophyta</taxon>
        <taxon>Pinopsida</taxon>
        <taxon>Pinidae</taxon>
        <taxon>Conifers II</taxon>
        <taxon>Araucariales</taxon>
        <taxon>Araucariaceae</taxon>
        <taxon>Wollemia</taxon>
    </lineage>
</organism>
<protein>
    <submittedName>
        <fullName evidence="8">TSA: Wollemia nobilis Ref_Wollemi_Transcript_25703_1847 transcribed RNA sequence</fullName>
    </submittedName>
</protein>
<evidence type="ECO:0000259" key="7">
    <source>
        <dbReference type="PROSITE" id="PS51767"/>
    </source>
</evidence>
<evidence type="ECO:0000313" key="8">
    <source>
        <dbReference type="EMBL" id="JAG85582.1"/>
    </source>
</evidence>
<dbReference type="InterPro" id="IPR051708">
    <property type="entry name" value="Plant_Aspart_Prot_A1"/>
</dbReference>
<dbReference type="InterPro" id="IPR033121">
    <property type="entry name" value="PEPTIDASE_A1"/>
</dbReference>
<dbReference type="PANTHER" id="PTHR47967:SF60">
    <property type="entry name" value="PROTEIN ASPARTIC PROTEASE IN GUARD CELL 1-LIKE"/>
    <property type="match status" value="1"/>
</dbReference>
<dbReference type="EMBL" id="GCHU01025511">
    <property type="protein sequence ID" value="JAG85582.1"/>
    <property type="molecule type" value="Transcribed_RNA"/>
</dbReference>
<keyword evidence="2" id="KW-0645">Protease</keyword>
<accession>A0A0C9S1C9</accession>
<dbReference type="GO" id="GO:0006508">
    <property type="term" value="P:proteolysis"/>
    <property type="evidence" value="ECO:0007669"/>
    <property type="project" value="UniProtKB-KW"/>
</dbReference>
<dbReference type="FunFam" id="2.40.70.10:FF:000033">
    <property type="entry name" value="Aspartyl protease family protein"/>
    <property type="match status" value="1"/>
</dbReference>
<feature type="chain" id="PRO_5002219518" evidence="6">
    <location>
        <begin position="23"/>
        <end position="469"/>
    </location>
</feature>
<evidence type="ECO:0000256" key="3">
    <source>
        <dbReference type="ARBA" id="ARBA00022750"/>
    </source>
</evidence>
<evidence type="ECO:0000256" key="4">
    <source>
        <dbReference type="ARBA" id="ARBA00022801"/>
    </source>
</evidence>
<sequence>MAKDGFLIFFSVLLLLCGSGKSSGVVKVSLKSLQFHDGDEGDCSAASTAKSGFSLSHIDGKCSPFRAVGSTWTDSIFRSIERDAQRYRALTQRGVSVNMPSVSTQADTEEPLASGPRANYIIKLGFGTPAQSLYTVVDTGSDIAWIPCSFCTDCPQNESQRFDPSKSPSFKFLGCSSQECQALGSSPNCGNYNCSLTQTYGDGSQVDETLSTDTVVHGSQAVENFIFGCASSLQGLIRTSPGLVGFGRDALSFVSQTGSSYDKTFSYCLPSFGTSTFTGFLHLGKGALDVSGLSFTSLLTNAASPSFYYVGLNGISVGDELVSVPPGTFDLNNSSGKGTIIDSGTVITRLVQPAYNAMRDSYRRHMTNLSMANSSSIFDTCYNFPEGDVEVPKITLHFDRGSDWALPPENSLIATSSQVACLAFALPPGNSASSVLSIIGNFQQQNFRIVHDLPGSRLGIAPDNCSPPS</sequence>
<dbReference type="Pfam" id="PF14541">
    <property type="entry name" value="TAXi_C"/>
    <property type="match status" value="1"/>
</dbReference>
<evidence type="ECO:0000256" key="5">
    <source>
        <dbReference type="ARBA" id="ARBA00023180"/>
    </source>
</evidence>
<dbReference type="InterPro" id="IPR032799">
    <property type="entry name" value="TAXi_C"/>
</dbReference>
<dbReference type="Pfam" id="PF14543">
    <property type="entry name" value="TAXi_N"/>
    <property type="match status" value="1"/>
</dbReference>
<comment type="similarity">
    <text evidence="1">Belongs to the peptidase A1 family.</text>
</comment>
<proteinExistence type="inferred from homology"/>
<dbReference type="Gene3D" id="2.40.70.10">
    <property type="entry name" value="Acid Proteases"/>
    <property type="match status" value="2"/>
</dbReference>
<feature type="domain" description="Peptidase A1" evidence="7">
    <location>
        <begin position="120"/>
        <end position="461"/>
    </location>
</feature>
<dbReference type="InterPro" id="IPR032861">
    <property type="entry name" value="TAXi_N"/>
</dbReference>
<keyword evidence="5" id="KW-0325">Glycoprotein</keyword>
<dbReference type="AlphaFoldDB" id="A0A0C9S1C9"/>